<dbReference type="RefSeq" id="XP_024717397.1">
    <property type="nucleotide sequence ID" value="XM_024863836.1"/>
</dbReference>
<reference evidence="1 2" key="1">
    <citation type="journal article" date="2018" name="New Phytol.">
        <title>Comparative genomics and transcriptomics depict ericoid mycorrhizal fungi as versatile saprotrophs and plant mutualists.</title>
        <authorList>
            <person name="Martino E."/>
            <person name="Morin E."/>
            <person name="Grelet G.A."/>
            <person name="Kuo A."/>
            <person name="Kohler A."/>
            <person name="Daghino S."/>
            <person name="Barry K.W."/>
            <person name="Cichocki N."/>
            <person name="Clum A."/>
            <person name="Dockter R.B."/>
            <person name="Hainaut M."/>
            <person name="Kuo R.C."/>
            <person name="LaButti K."/>
            <person name="Lindahl B.D."/>
            <person name="Lindquist E.A."/>
            <person name="Lipzen A."/>
            <person name="Khouja H.R."/>
            <person name="Magnuson J."/>
            <person name="Murat C."/>
            <person name="Ohm R.A."/>
            <person name="Singer S.W."/>
            <person name="Spatafora J.W."/>
            <person name="Wang M."/>
            <person name="Veneault-Fourrey C."/>
            <person name="Henrissat B."/>
            <person name="Grigoriev I.V."/>
            <person name="Martin F.M."/>
            <person name="Perotto S."/>
        </authorList>
    </citation>
    <scope>NUCLEOTIDE SEQUENCE [LARGE SCALE GENOMIC DNA]</scope>
    <source>
        <strain evidence="1 2">ATCC 22711</strain>
    </source>
</reference>
<dbReference type="GeneID" id="36571917"/>
<name>A0A2T3ARU6_AMORE</name>
<organism evidence="1 2">
    <name type="scientific">Amorphotheca resinae ATCC 22711</name>
    <dbReference type="NCBI Taxonomy" id="857342"/>
    <lineage>
        <taxon>Eukaryota</taxon>
        <taxon>Fungi</taxon>
        <taxon>Dikarya</taxon>
        <taxon>Ascomycota</taxon>
        <taxon>Pezizomycotina</taxon>
        <taxon>Leotiomycetes</taxon>
        <taxon>Helotiales</taxon>
        <taxon>Amorphothecaceae</taxon>
        <taxon>Amorphotheca</taxon>
    </lineage>
</organism>
<accession>A0A2T3ARU6</accession>
<dbReference type="EMBL" id="KZ679017">
    <property type="protein sequence ID" value="PSS09099.1"/>
    <property type="molecule type" value="Genomic_DNA"/>
</dbReference>
<dbReference type="InParanoid" id="A0A2T3ARU6"/>
<proteinExistence type="predicted"/>
<evidence type="ECO:0000313" key="2">
    <source>
        <dbReference type="Proteomes" id="UP000241818"/>
    </source>
</evidence>
<dbReference type="Proteomes" id="UP000241818">
    <property type="component" value="Unassembled WGS sequence"/>
</dbReference>
<protein>
    <submittedName>
        <fullName evidence="1">Uncharacterized protein</fullName>
    </submittedName>
</protein>
<keyword evidence="2" id="KW-1185">Reference proteome</keyword>
<dbReference type="AlphaFoldDB" id="A0A2T3ARU6"/>
<evidence type="ECO:0000313" key="1">
    <source>
        <dbReference type="EMBL" id="PSS09099.1"/>
    </source>
</evidence>
<gene>
    <name evidence="1" type="ORF">M430DRAFT_182910</name>
</gene>
<sequence>MYTVLVRFRGLFLICIAKIRYDYLARTTVPSRAFTGQRRHSRHPRIRERLLLSLLALLDWSRRTAWLTPGWSGTTSFLTGISTPPNPLSHVTPRRLCLSTLGLLRPGQVCSGLLTYLTRNRQLLTRSPKKYYYEAPVAVSRVSLRRLLA</sequence>